<evidence type="ECO:0000313" key="4">
    <source>
        <dbReference type="Proteomes" id="UP000279259"/>
    </source>
</evidence>
<sequence length="587" mass="64753">MSADPLADLRVSVDSHTLDATSGKRRLRAIEPDGALTYEDPKAPELKLTERLERIWNEYPNGLLDLTEAQLEQRPPDEPAVEETKVEVVDKERDPSSMMDWEEMEQLRSDIFLQLNDPPLLPNQTKKPKKKVEEPPASTLAQTEPPILPAGTYSTTPSLPPSIPLHVEAQRLELALAAKQQALDECSALIDSAVDELRSMYDAGDNFWGSIRALRDGTRGRGQWAIVPKPDFGRTMRDGERAKDVIIPYAVDEAPPALRARSLAAFDLDPQKNDLAFGARSHLRLRVKLGDASSTPAEQEEADVRAVVQNAQLEVFEEELFAEPKRRGWAPWWSSGRSRSPWESRSWCSSFADAVGDCLLLCARLGLSRLHRQRKARILGEPFAPTPIVAPLVQVLRYRASVDQLRATLNVFASTMRRAGLAARVDSRFSASGAVLRKKLVEEADMDALGGVFTLEIEGCVASSVNSPAVITTSRASFPLADFEDMGPIIADDLGLQLLNLAKSLLQQDIEDEHGRHQVFLDELDEVVSAGECGCVHITIPAPFDTIHARLEPRRDERPEAYDSGSGATLKDWLAAIAARLSALSSE</sequence>
<evidence type="ECO:0000256" key="2">
    <source>
        <dbReference type="SAM" id="MobiDB-lite"/>
    </source>
</evidence>
<comment type="similarity">
    <text evidence="1">Belongs to the Mediator complex subunit 17 family.</text>
</comment>
<dbReference type="Pfam" id="PF10156">
    <property type="entry name" value="Med17"/>
    <property type="match status" value="2"/>
</dbReference>
<name>A0A427XYH1_9TREE</name>
<dbReference type="GO" id="GO:0016592">
    <property type="term" value="C:mediator complex"/>
    <property type="evidence" value="ECO:0007669"/>
    <property type="project" value="InterPro"/>
</dbReference>
<accession>A0A427XYH1</accession>
<gene>
    <name evidence="1" type="primary">MED17</name>
    <name evidence="3" type="ORF">EHS25_005188</name>
</gene>
<dbReference type="EMBL" id="RSCD01000022">
    <property type="protein sequence ID" value="RSH83944.1"/>
    <property type="molecule type" value="Genomic_DNA"/>
</dbReference>
<proteinExistence type="inferred from homology"/>
<comment type="subunit">
    <text evidence="1">Component of the Mediator complex.</text>
</comment>
<dbReference type="Proteomes" id="UP000279259">
    <property type="component" value="Unassembled WGS sequence"/>
</dbReference>
<keyword evidence="4" id="KW-1185">Reference proteome</keyword>
<dbReference type="OrthoDB" id="10251234at2759"/>
<feature type="region of interest" description="Disordered" evidence="2">
    <location>
        <begin position="119"/>
        <end position="149"/>
    </location>
</feature>
<dbReference type="InterPro" id="IPR019313">
    <property type="entry name" value="Mediator_Med17"/>
</dbReference>
<keyword evidence="1" id="KW-0804">Transcription</keyword>
<evidence type="ECO:0000313" key="3">
    <source>
        <dbReference type="EMBL" id="RSH83944.1"/>
    </source>
</evidence>
<reference evidence="3 4" key="1">
    <citation type="submission" date="2018-11" db="EMBL/GenBank/DDBJ databases">
        <title>Genome sequence of Saitozyma podzolica DSM 27192.</title>
        <authorList>
            <person name="Aliyu H."/>
            <person name="Gorte O."/>
            <person name="Ochsenreither K."/>
        </authorList>
    </citation>
    <scope>NUCLEOTIDE SEQUENCE [LARGE SCALE GENOMIC DNA]</scope>
    <source>
        <strain evidence="3 4">DSM 27192</strain>
    </source>
</reference>
<comment type="subcellular location">
    <subcellularLocation>
        <location evidence="1">Nucleus</location>
    </subcellularLocation>
</comment>
<keyword evidence="1" id="KW-0805">Transcription regulation</keyword>
<dbReference type="AlphaFoldDB" id="A0A427XYH1"/>
<feature type="compositionally biased region" description="Basic and acidic residues" evidence="2">
    <location>
        <begin position="74"/>
        <end position="94"/>
    </location>
</feature>
<dbReference type="GO" id="GO:0003712">
    <property type="term" value="F:transcription coregulator activity"/>
    <property type="evidence" value="ECO:0007669"/>
    <property type="project" value="InterPro"/>
</dbReference>
<keyword evidence="1" id="KW-0010">Activator</keyword>
<comment type="caution">
    <text evidence="3">The sequence shown here is derived from an EMBL/GenBank/DDBJ whole genome shotgun (WGS) entry which is preliminary data.</text>
</comment>
<dbReference type="GO" id="GO:0006357">
    <property type="term" value="P:regulation of transcription by RNA polymerase II"/>
    <property type="evidence" value="ECO:0007669"/>
    <property type="project" value="InterPro"/>
</dbReference>
<protein>
    <recommendedName>
        <fullName evidence="1">Mediator of RNA polymerase II transcription subunit 17</fullName>
    </recommendedName>
    <alternativeName>
        <fullName evidence="1">Mediator complex subunit 17</fullName>
    </alternativeName>
</protein>
<comment type="function">
    <text evidence="1">Component of the Mediator complex, a coactivator involved in the regulated transcription of nearly all RNA polymerase II-dependent genes. Mediator functions as a bridge to convey information from gene-specific regulatory proteins to the basal RNA polymerase II transcription machinery. Mediator is recruited to promoters by direct interactions with regulatory proteins and serves as a scaffold for the assembly of a functional preinitiation complex with RNA polymerase II and the general transcription factors.</text>
</comment>
<dbReference type="STRING" id="1890683.A0A427XYH1"/>
<evidence type="ECO:0000256" key="1">
    <source>
        <dbReference type="RuleBase" id="RU364140"/>
    </source>
</evidence>
<feature type="region of interest" description="Disordered" evidence="2">
    <location>
        <begin position="73"/>
        <end position="94"/>
    </location>
</feature>
<keyword evidence="1" id="KW-0539">Nucleus</keyword>
<organism evidence="3 4">
    <name type="scientific">Saitozyma podzolica</name>
    <dbReference type="NCBI Taxonomy" id="1890683"/>
    <lineage>
        <taxon>Eukaryota</taxon>
        <taxon>Fungi</taxon>
        <taxon>Dikarya</taxon>
        <taxon>Basidiomycota</taxon>
        <taxon>Agaricomycotina</taxon>
        <taxon>Tremellomycetes</taxon>
        <taxon>Tremellales</taxon>
        <taxon>Trimorphomycetaceae</taxon>
        <taxon>Saitozyma</taxon>
    </lineage>
</organism>